<feature type="compositionally biased region" description="Basic and acidic residues" evidence="1">
    <location>
        <begin position="44"/>
        <end position="55"/>
    </location>
</feature>
<comment type="caution">
    <text evidence="2">The sequence shown here is derived from an EMBL/GenBank/DDBJ whole genome shotgun (WGS) entry which is preliminary data.</text>
</comment>
<proteinExistence type="predicted"/>
<dbReference type="Proteomes" id="UP000623608">
    <property type="component" value="Unassembled WGS sequence"/>
</dbReference>
<dbReference type="AlphaFoldDB" id="A0A919NU10"/>
<dbReference type="PROSITE" id="PS51257">
    <property type="entry name" value="PROKAR_LIPOPROTEIN"/>
    <property type="match status" value="1"/>
</dbReference>
<reference evidence="2" key="1">
    <citation type="submission" date="2021-01" db="EMBL/GenBank/DDBJ databases">
        <title>Whole genome shotgun sequence of Actinoplanes tereljensis NBRC 105297.</title>
        <authorList>
            <person name="Komaki H."/>
            <person name="Tamura T."/>
        </authorList>
    </citation>
    <scope>NUCLEOTIDE SEQUENCE</scope>
    <source>
        <strain evidence="2">NBRC 105297</strain>
    </source>
</reference>
<name>A0A919NU10_9ACTN</name>
<evidence type="ECO:0000313" key="2">
    <source>
        <dbReference type="EMBL" id="GIF23939.1"/>
    </source>
</evidence>
<sequence length="187" mass="20300">MRRIPIALVIAAIALSSCDSPEPRPEQTGGKVASLTSAAPKASAKPERPRERLDGTPEEYEALLGPYNKCLKEHGALPKSEWYQNGQVPEKSKLIELADKATEADRICGPLYSPLPPWEKDPANPESRDFARDVVKCLKGKGIKYVEVGDNGVDVELGGANNDMPSIRNGLDLIPACEREVAAKLKK</sequence>
<evidence type="ECO:0000256" key="1">
    <source>
        <dbReference type="SAM" id="MobiDB-lite"/>
    </source>
</evidence>
<organism evidence="2 3">
    <name type="scientific">Paractinoplanes tereljensis</name>
    <dbReference type="NCBI Taxonomy" id="571912"/>
    <lineage>
        <taxon>Bacteria</taxon>
        <taxon>Bacillati</taxon>
        <taxon>Actinomycetota</taxon>
        <taxon>Actinomycetes</taxon>
        <taxon>Micromonosporales</taxon>
        <taxon>Micromonosporaceae</taxon>
        <taxon>Paractinoplanes</taxon>
    </lineage>
</organism>
<evidence type="ECO:0008006" key="4">
    <source>
        <dbReference type="Google" id="ProtNLM"/>
    </source>
</evidence>
<gene>
    <name evidence="2" type="ORF">Ate02nite_66690</name>
</gene>
<dbReference type="EMBL" id="BOMY01000042">
    <property type="protein sequence ID" value="GIF23939.1"/>
    <property type="molecule type" value="Genomic_DNA"/>
</dbReference>
<feature type="region of interest" description="Disordered" evidence="1">
    <location>
        <begin position="19"/>
        <end position="55"/>
    </location>
</feature>
<keyword evidence="3" id="KW-1185">Reference proteome</keyword>
<evidence type="ECO:0000313" key="3">
    <source>
        <dbReference type="Proteomes" id="UP000623608"/>
    </source>
</evidence>
<accession>A0A919NU10</accession>
<dbReference type="RefSeq" id="WP_203811820.1">
    <property type="nucleotide sequence ID" value="NZ_BOMY01000042.1"/>
</dbReference>
<protein>
    <recommendedName>
        <fullName evidence="4">Lipoprotein</fullName>
    </recommendedName>
</protein>